<comment type="caution">
    <text evidence="1">The sequence shown here is derived from an EMBL/GenBank/DDBJ whole genome shotgun (WGS) entry which is preliminary data.</text>
</comment>
<organism evidence="1 2">
    <name type="scientific">Halteria grandinella</name>
    <dbReference type="NCBI Taxonomy" id="5974"/>
    <lineage>
        <taxon>Eukaryota</taxon>
        <taxon>Sar</taxon>
        <taxon>Alveolata</taxon>
        <taxon>Ciliophora</taxon>
        <taxon>Intramacronucleata</taxon>
        <taxon>Spirotrichea</taxon>
        <taxon>Stichotrichia</taxon>
        <taxon>Sporadotrichida</taxon>
        <taxon>Halteriidae</taxon>
        <taxon>Halteria</taxon>
    </lineage>
</organism>
<dbReference type="EMBL" id="RRYP01012854">
    <property type="protein sequence ID" value="TNV76851.1"/>
    <property type="molecule type" value="Genomic_DNA"/>
</dbReference>
<evidence type="ECO:0000313" key="2">
    <source>
        <dbReference type="Proteomes" id="UP000785679"/>
    </source>
</evidence>
<protein>
    <submittedName>
        <fullName evidence="1">Uncharacterized protein</fullName>
    </submittedName>
</protein>
<gene>
    <name evidence="1" type="ORF">FGO68_gene17109</name>
</gene>
<evidence type="ECO:0000313" key="1">
    <source>
        <dbReference type="EMBL" id="TNV76851.1"/>
    </source>
</evidence>
<reference evidence="1" key="1">
    <citation type="submission" date="2019-06" db="EMBL/GenBank/DDBJ databases">
        <authorList>
            <person name="Zheng W."/>
        </authorList>
    </citation>
    <scope>NUCLEOTIDE SEQUENCE</scope>
    <source>
        <strain evidence="1">QDHG01</strain>
    </source>
</reference>
<accession>A0A8J8T0A8</accession>
<dbReference type="Proteomes" id="UP000785679">
    <property type="component" value="Unassembled WGS sequence"/>
</dbReference>
<keyword evidence="2" id="KW-1185">Reference proteome</keyword>
<name>A0A8J8T0A8_HALGN</name>
<proteinExistence type="predicted"/>
<dbReference type="AlphaFoldDB" id="A0A8J8T0A8"/>
<sequence>MRKKFGPLPLLYLYYIYKSTQLQLINSHLMGNLAFKAVQKKGKDKLDSKFQSLFDIPAKDIDGNQIARLGDILQGKKCILIVNVASK</sequence>